<dbReference type="OrthoDB" id="2019572at2759"/>
<dbReference type="Gene3D" id="2.60.40.10">
    <property type="entry name" value="Immunoglobulins"/>
    <property type="match status" value="1"/>
</dbReference>
<organism evidence="6 7">
    <name type="scientific">Crepidotus variabilis</name>
    <dbReference type="NCBI Taxonomy" id="179855"/>
    <lineage>
        <taxon>Eukaryota</taxon>
        <taxon>Fungi</taxon>
        <taxon>Dikarya</taxon>
        <taxon>Basidiomycota</taxon>
        <taxon>Agaricomycotina</taxon>
        <taxon>Agaricomycetes</taxon>
        <taxon>Agaricomycetidae</taxon>
        <taxon>Agaricales</taxon>
        <taxon>Agaricineae</taxon>
        <taxon>Crepidotaceae</taxon>
        <taxon>Crepidotus</taxon>
    </lineage>
</organism>
<gene>
    <name evidence="6" type="ORF">CPB83DRAFT_366393</name>
</gene>
<dbReference type="InterPro" id="IPR011043">
    <property type="entry name" value="Gal_Oxase/kelch_b-propeller"/>
</dbReference>
<dbReference type="InterPro" id="IPR037293">
    <property type="entry name" value="Gal_Oxidase_central_sf"/>
</dbReference>
<evidence type="ECO:0000313" key="7">
    <source>
        <dbReference type="Proteomes" id="UP000807306"/>
    </source>
</evidence>
<dbReference type="SUPFAM" id="SSF81296">
    <property type="entry name" value="E set domains"/>
    <property type="match status" value="1"/>
</dbReference>
<keyword evidence="7" id="KW-1185">Reference proteome</keyword>
<feature type="domain" description="Glyoxal oxidase N-terminal" evidence="4">
    <location>
        <begin position="130"/>
        <end position="408"/>
    </location>
</feature>
<comment type="caution">
    <text evidence="6">The sequence shown here is derived from an EMBL/GenBank/DDBJ whole genome shotgun (WGS) entry which is preliminary data.</text>
</comment>
<reference evidence="6" key="1">
    <citation type="submission" date="2020-11" db="EMBL/GenBank/DDBJ databases">
        <authorList>
            <consortium name="DOE Joint Genome Institute"/>
            <person name="Ahrendt S."/>
            <person name="Riley R."/>
            <person name="Andreopoulos W."/>
            <person name="Labutti K."/>
            <person name="Pangilinan J."/>
            <person name="Ruiz-Duenas F.J."/>
            <person name="Barrasa J.M."/>
            <person name="Sanchez-Garcia M."/>
            <person name="Camarero S."/>
            <person name="Miyauchi S."/>
            <person name="Serrano A."/>
            <person name="Linde D."/>
            <person name="Babiker R."/>
            <person name="Drula E."/>
            <person name="Ayuso-Fernandez I."/>
            <person name="Pacheco R."/>
            <person name="Padilla G."/>
            <person name="Ferreira P."/>
            <person name="Barriuso J."/>
            <person name="Kellner H."/>
            <person name="Castanera R."/>
            <person name="Alfaro M."/>
            <person name="Ramirez L."/>
            <person name="Pisabarro A.G."/>
            <person name="Kuo A."/>
            <person name="Tritt A."/>
            <person name="Lipzen A."/>
            <person name="He G."/>
            <person name="Yan M."/>
            <person name="Ng V."/>
            <person name="Cullen D."/>
            <person name="Martin F."/>
            <person name="Rosso M.-N."/>
            <person name="Henrissat B."/>
            <person name="Hibbett D."/>
            <person name="Martinez A.T."/>
            <person name="Grigoriev I.V."/>
        </authorList>
    </citation>
    <scope>NUCLEOTIDE SEQUENCE</scope>
    <source>
        <strain evidence="6">CBS 506.95</strain>
    </source>
</reference>
<feature type="compositionally biased region" description="Low complexity" evidence="2">
    <location>
        <begin position="554"/>
        <end position="564"/>
    </location>
</feature>
<dbReference type="InterPro" id="IPR014756">
    <property type="entry name" value="Ig_E-set"/>
</dbReference>
<dbReference type="AlphaFoldDB" id="A0A9P6JPY5"/>
<dbReference type="Pfam" id="PF09118">
    <property type="entry name" value="GO-like_E_set"/>
    <property type="match status" value="1"/>
</dbReference>
<dbReference type="Proteomes" id="UP000807306">
    <property type="component" value="Unassembled WGS sequence"/>
</dbReference>
<dbReference type="EMBL" id="MU157856">
    <property type="protein sequence ID" value="KAF9528065.1"/>
    <property type="molecule type" value="Genomic_DNA"/>
</dbReference>
<keyword evidence="1" id="KW-0732">Signal</keyword>
<dbReference type="InterPro" id="IPR013783">
    <property type="entry name" value="Ig-like_fold"/>
</dbReference>
<keyword evidence="3" id="KW-0472">Membrane</keyword>
<evidence type="ECO:0000313" key="6">
    <source>
        <dbReference type="EMBL" id="KAF9528065.1"/>
    </source>
</evidence>
<evidence type="ECO:0000256" key="1">
    <source>
        <dbReference type="ARBA" id="ARBA00022729"/>
    </source>
</evidence>
<evidence type="ECO:0000259" key="4">
    <source>
        <dbReference type="Pfam" id="PF07250"/>
    </source>
</evidence>
<dbReference type="PANTHER" id="PTHR32208:SF21">
    <property type="entry name" value="LOW QUALITY PROTEIN: ALDEHYDE OXIDASE GLOX-LIKE"/>
    <property type="match status" value="1"/>
</dbReference>
<dbReference type="SUPFAM" id="SSF50965">
    <property type="entry name" value="Galactose oxidase, central domain"/>
    <property type="match status" value="1"/>
</dbReference>
<keyword evidence="3" id="KW-0812">Transmembrane</keyword>
<sequence>MDIKTNSFCASGMFLPNGSYATFGGNDAVTTGGGAGSQKNTDGATGAWDATYQDFDGRLAIRILNPLGCKSSDNQLAGNCAWYDEPGGLQMKKHRWYSTAEATGTGEIVIIGGFVTGGYINRWYPNVDPVTESGSAEPTYEYFPARPEDPKTLDFYIKTSGLNAYPHTFLMPSGKMFLQANLSTALWDHDANEETPLPAMPNGVVRVYPASGAVTMLPLTPANNYTPTILFCGGATLSDEQWGDYTGPFANTWDMEASKDCQRITPEPTDGSAPAYIQDDDMPDPRTMGQFILLPNGKVLLLNGGRKGTAGYAKGTKSTPDPGQMPFGTSLCSDPVFTPAIYDPNAPKGSRWSSAGFSASPIPRLYHSSAILLPDGSVIVAGSNPNPDVNLTTVFNTEYRAEVFYPPYFSASNRPAPQNVPTKLSYGGSSFDITLPATSYTGSANDAADKTTVTIVRSGFTTHAMNMGQRYLQLNNTYTVNKNGSITLHVAQLPPNPNLFQPGPAFLYVNINDIPSTGKYLIVGNGQISTQPTLPATQLQASVKMDAVTGGGSSSSDGSTSTDGQPAAKSNMTLIIGGVAGGLALLALLGIAIGICAARRKKQARSTEKVGYGMGPMSMAGGGAAAVGGHYARPSNATESTIFAPLNANKGMGDYNEAWDSSTANLNAPYVPYKDDHSGRISQSSDYDPYASHVGPQQGHQAMRSYDEFPSQDFRR</sequence>
<evidence type="ECO:0000256" key="3">
    <source>
        <dbReference type="SAM" id="Phobius"/>
    </source>
</evidence>
<dbReference type="CDD" id="cd02851">
    <property type="entry name" value="E_set_GO_C"/>
    <property type="match status" value="1"/>
</dbReference>
<feature type="transmembrane region" description="Helical" evidence="3">
    <location>
        <begin position="574"/>
        <end position="598"/>
    </location>
</feature>
<feature type="domain" description="Galactose oxidase-like Early set" evidence="5">
    <location>
        <begin position="414"/>
        <end position="521"/>
    </location>
</feature>
<evidence type="ECO:0000259" key="5">
    <source>
        <dbReference type="Pfam" id="PF09118"/>
    </source>
</evidence>
<dbReference type="InterPro" id="IPR015202">
    <property type="entry name" value="GO-like_E_set"/>
</dbReference>
<keyword evidence="3" id="KW-1133">Transmembrane helix</keyword>
<dbReference type="Gene3D" id="2.130.10.80">
    <property type="entry name" value="Galactose oxidase/kelch, beta-propeller"/>
    <property type="match status" value="1"/>
</dbReference>
<feature type="region of interest" description="Disordered" evidence="2">
    <location>
        <begin position="674"/>
        <end position="716"/>
    </location>
</feature>
<dbReference type="InterPro" id="IPR009880">
    <property type="entry name" value="Glyoxal_oxidase_N"/>
</dbReference>
<proteinExistence type="predicted"/>
<dbReference type="PANTHER" id="PTHR32208">
    <property type="entry name" value="SECRETED PROTEIN-RELATED"/>
    <property type="match status" value="1"/>
</dbReference>
<dbReference type="Pfam" id="PF07250">
    <property type="entry name" value="Glyoxal_oxid_N"/>
    <property type="match status" value="1"/>
</dbReference>
<name>A0A9P6JPY5_9AGAR</name>
<accession>A0A9P6JPY5</accession>
<feature type="region of interest" description="Disordered" evidence="2">
    <location>
        <begin position="547"/>
        <end position="566"/>
    </location>
</feature>
<protein>
    <submittedName>
        <fullName evidence="6">Copper radical oxidase</fullName>
    </submittedName>
</protein>
<evidence type="ECO:0000256" key="2">
    <source>
        <dbReference type="SAM" id="MobiDB-lite"/>
    </source>
</evidence>